<dbReference type="InterPro" id="IPR001753">
    <property type="entry name" value="Enoyl-CoA_hydra/iso"/>
</dbReference>
<dbReference type="CDD" id="cd06558">
    <property type="entry name" value="crotonase-like"/>
    <property type="match status" value="1"/>
</dbReference>
<dbReference type="PANTHER" id="PTHR43684">
    <property type="match status" value="1"/>
</dbReference>
<evidence type="ECO:0000313" key="3">
    <source>
        <dbReference type="EMBL" id="KAF2758707.1"/>
    </source>
</evidence>
<reference evidence="3" key="1">
    <citation type="journal article" date="2020" name="Stud. Mycol.">
        <title>101 Dothideomycetes genomes: a test case for predicting lifestyles and emergence of pathogens.</title>
        <authorList>
            <person name="Haridas S."/>
            <person name="Albert R."/>
            <person name="Binder M."/>
            <person name="Bloem J."/>
            <person name="Labutti K."/>
            <person name="Salamov A."/>
            <person name="Andreopoulos B."/>
            <person name="Baker S."/>
            <person name="Barry K."/>
            <person name="Bills G."/>
            <person name="Bluhm B."/>
            <person name="Cannon C."/>
            <person name="Castanera R."/>
            <person name="Culley D."/>
            <person name="Daum C."/>
            <person name="Ezra D."/>
            <person name="Gonzalez J."/>
            <person name="Henrissat B."/>
            <person name="Kuo A."/>
            <person name="Liang C."/>
            <person name="Lipzen A."/>
            <person name="Lutzoni F."/>
            <person name="Magnuson J."/>
            <person name="Mondo S."/>
            <person name="Nolan M."/>
            <person name="Ohm R."/>
            <person name="Pangilinan J."/>
            <person name="Park H.-J."/>
            <person name="Ramirez L."/>
            <person name="Alfaro M."/>
            <person name="Sun H."/>
            <person name="Tritt A."/>
            <person name="Yoshinaga Y."/>
            <person name="Zwiers L.-H."/>
            <person name="Turgeon B."/>
            <person name="Goodwin S."/>
            <person name="Spatafora J."/>
            <person name="Crous P."/>
            <person name="Grigoriev I."/>
        </authorList>
    </citation>
    <scope>NUCLEOTIDE SEQUENCE</scope>
    <source>
        <strain evidence="3">CBS 121739</strain>
    </source>
</reference>
<gene>
    <name evidence="3" type="ORF">EJ05DRAFT_476020</name>
</gene>
<dbReference type="SUPFAM" id="SSF52096">
    <property type="entry name" value="ClpP/crotonase"/>
    <property type="match status" value="1"/>
</dbReference>
<evidence type="ECO:0000256" key="2">
    <source>
        <dbReference type="ARBA" id="ARBA00023026"/>
    </source>
</evidence>
<dbReference type="Gene3D" id="3.90.226.10">
    <property type="entry name" value="2-enoyl-CoA Hydratase, Chain A, domain 1"/>
    <property type="match status" value="1"/>
</dbReference>
<dbReference type="Proteomes" id="UP000799437">
    <property type="component" value="Unassembled WGS sequence"/>
</dbReference>
<evidence type="ECO:0000256" key="1">
    <source>
        <dbReference type="ARBA" id="ARBA00005254"/>
    </source>
</evidence>
<dbReference type="RefSeq" id="XP_033601158.1">
    <property type="nucleotide sequence ID" value="XM_033743935.1"/>
</dbReference>
<comment type="similarity">
    <text evidence="1">Belongs to the enoyl-CoA hydratase/isomerase family.</text>
</comment>
<dbReference type="InterPro" id="IPR014748">
    <property type="entry name" value="Enoyl-CoA_hydra_C"/>
</dbReference>
<dbReference type="EMBL" id="ML996571">
    <property type="protein sequence ID" value="KAF2758707.1"/>
    <property type="molecule type" value="Genomic_DNA"/>
</dbReference>
<dbReference type="OrthoDB" id="2018133at2759"/>
<dbReference type="AlphaFoldDB" id="A0A6A6WAT9"/>
<proteinExistence type="inferred from homology"/>
<dbReference type="Pfam" id="PF00378">
    <property type="entry name" value="ECH_1"/>
    <property type="match status" value="1"/>
</dbReference>
<dbReference type="Gene3D" id="1.10.12.10">
    <property type="entry name" value="Lyase 2-enoyl-coa Hydratase, Chain A, domain 2"/>
    <property type="match status" value="1"/>
</dbReference>
<keyword evidence="2" id="KW-0843">Virulence</keyword>
<dbReference type="InterPro" id="IPR029045">
    <property type="entry name" value="ClpP/crotonase-like_dom_sf"/>
</dbReference>
<dbReference type="GeneID" id="54484989"/>
<dbReference type="InterPro" id="IPR051053">
    <property type="entry name" value="ECH/Chromodomain_protein"/>
</dbReference>
<dbReference type="PANTHER" id="PTHR43684:SF4">
    <property type="entry name" value="ENOYL-COA HYDRATASE_ISOMERASE FAMILY PROTEIN (AFU_ORTHOLOGUE AFUA_1G01890)"/>
    <property type="match status" value="1"/>
</dbReference>
<evidence type="ECO:0000313" key="4">
    <source>
        <dbReference type="Proteomes" id="UP000799437"/>
    </source>
</evidence>
<protein>
    <submittedName>
        <fullName evidence="3">Enoyl-CoA hydratase/isomeras-like protein</fullName>
    </submittedName>
</protein>
<accession>A0A6A6WAT9</accession>
<organism evidence="3 4">
    <name type="scientific">Pseudovirgaria hyperparasitica</name>
    <dbReference type="NCBI Taxonomy" id="470096"/>
    <lineage>
        <taxon>Eukaryota</taxon>
        <taxon>Fungi</taxon>
        <taxon>Dikarya</taxon>
        <taxon>Ascomycota</taxon>
        <taxon>Pezizomycotina</taxon>
        <taxon>Dothideomycetes</taxon>
        <taxon>Dothideomycetes incertae sedis</taxon>
        <taxon>Acrospermales</taxon>
        <taxon>Acrospermaceae</taxon>
        <taxon>Pseudovirgaria</taxon>
    </lineage>
</organism>
<name>A0A6A6WAT9_9PEZI</name>
<sequence>MPDIRAHPSIALPDSYASLPFTQIKLSHHPASSTEVTPIIILTLYRPKNYNAFTPIMRDEIVQAYKYFDADQRVKCIVFTGHGRMFCAGADLDAGFSKTGRAADHRDGGGQTALAIHHCQKPTIGAMQGPAVGVGVTMTLPMSIRVALKSAKMGLVFARRGIVMEAASSFFLPRLIGYSRALHLVTTGGVYRADDKLFDGLFTELCDTPEEVLQKALGIAEEVARNTSSVSTYLQREMMWRDMGSAEGQHLLDSRILYDLFGSEDNDEGVKSFMEKRQAKYQGTMESNAPQVYPWWSPIDVFSKAKATKQLGKAKL</sequence>
<keyword evidence="4" id="KW-1185">Reference proteome</keyword>